<reference evidence="5" key="1">
    <citation type="journal article" date="2023" name="Commun. Biol.">
        <title>Genome analysis of Parmales, the sister group of diatoms, reveals the evolutionary specialization of diatoms from phago-mixotrophs to photoautotrophs.</title>
        <authorList>
            <person name="Ban H."/>
            <person name="Sato S."/>
            <person name="Yoshikawa S."/>
            <person name="Yamada K."/>
            <person name="Nakamura Y."/>
            <person name="Ichinomiya M."/>
            <person name="Sato N."/>
            <person name="Blanc-Mathieu R."/>
            <person name="Endo H."/>
            <person name="Kuwata A."/>
            <person name="Ogata H."/>
        </authorList>
    </citation>
    <scope>NUCLEOTIDE SEQUENCE [LARGE SCALE GENOMIC DNA]</scope>
    <source>
        <strain evidence="5">NIES 3701</strain>
    </source>
</reference>
<dbReference type="PANTHER" id="PTHR24115">
    <property type="entry name" value="KINESIN-RELATED"/>
    <property type="match status" value="1"/>
</dbReference>
<evidence type="ECO:0000313" key="4">
    <source>
        <dbReference type="EMBL" id="GMH85916.1"/>
    </source>
</evidence>
<dbReference type="Pfam" id="PF00225">
    <property type="entry name" value="Kinesin"/>
    <property type="match status" value="1"/>
</dbReference>
<keyword evidence="5" id="KW-1185">Reference proteome</keyword>
<dbReference type="GO" id="GO:0005874">
    <property type="term" value="C:microtubule"/>
    <property type="evidence" value="ECO:0007669"/>
    <property type="project" value="TreeGrafter"/>
</dbReference>
<evidence type="ECO:0000256" key="1">
    <source>
        <dbReference type="PROSITE-ProRule" id="PRU00283"/>
    </source>
</evidence>
<gene>
    <name evidence="4" type="ORF">TrST_g9944</name>
</gene>
<dbReference type="SUPFAM" id="SSF52540">
    <property type="entry name" value="P-loop containing nucleoside triphosphate hydrolases"/>
    <property type="match status" value="1"/>
</dbReference>
<organism evidence="4 5">
    <name type="scientific">Triparma strigata</name>
    <dbReference type="NCBI Taxonomy" id="1606541"/>
    <lineage>
        <taxon>Eukaryota</taxon>
        <taxon>Sar</taxon>
        <taxon>Stramenopiles</taxon>
        <taxon>Ochrophyta</taxon>
        <taxon>Bolidophyceae</taxon>
        <taxon>Parmales</taxon>
        <taxon>Triparmaceae</taxon>
        <taxon>Triparma</taxon>
    </lineage>
</organism>
<dbReference type="PROSITE" id="PS50067">
    <property type="entry name" value="KINESIN_MOTOR_2"/>
    <property type="match status" value="1"/>
</dbReference>
<feature type="compositionally biased region" description="Basic and acidic residues" evidence="2">
    <location>
        <begin position="385"/>
        <end position="398"/>
    </location>
</feature>
<dbReference type="GO" id="GO:0005524">
    <property type="term" value="F:ATP binding"/>
    <property type="evidence" value="ECO:0007669"/>
    <property type="project" value="UniProtKB-UniRule"/>
</dbReference>
<sequence>MSQQHVNFTSVVRARPLMDEEREAGEVECCTTSADGTAFIVSDPNSTAGDDCDDADSAPTNSTSYYFDKVIPSSSTQKDVYDTVGAPMVANALDPTNPKNSVLFSFGVSNSGKTWTLLGGSDEDSQGVLPRIISNLFASPDSTLDISMLEIYNESIYDLLLPPTPPPSSSSSSSSTPSKTPSKRKSSTSKPLKIHQDSGTFYVSSLSTLTCTSSSSALQTVTTGLKSTTTSATGMNSQSSRGHTVIILTPSSTSSQIMLVDMAGLERTKKSAVYGSSMRESTSINSSIMRVTSCLKILKYNSLHKSKKLVPYRESKLTMLLQPIFSGASSTQTNVTMLVSAYTGQKDTLEKSSLLKEVEGLRGLKISLEKGKIKKSRYSFAKGPPQKDDDGGATKEKIAGTNTPKKRSPRPGLNSPVRGASTLAAARKKKLESENALLNRKVEVMAQEVEAQKATIKELEEEREKGSLEDVVIELEGELERAREEVDRLNREAEEKEAEESTDNDEGEEGRSDELRIQVDRLERENVNLRADLSKLRATLSEKSSLDDSLSSLRKEVLYLRSENKRLAISAGSSVGKILSPSSRAREIEEHHKRQALISDPLAEHIKSVSALSGMQGRGPFKAPSFSLNVPKRWNEGGNGGIKRCRGGGEEEEKEEGNKRGKLETVHEKENKGHSRDETESDADWISLLESSSVQLN</sequence>
<dbReference type="GO" id="GO:0008017">
    <property type="term" value="F:microtubule binding"/>
    <property type="evidence" value="ECO:0007669"/>
    <property type="project" value="InterPro"/>
</dbReference>
<dbReference type="SMART" id="SM00129">
    <property type="entry name" value="KISc"/>
    <property type="match status" value="1"/>
</dbReference>
<comment type="caution">
    <text evidence="4">The sequence shown here is derived from an EMBL/GenBank/DDBJ whole genome shotgun (WGS) entry which is preliminary data.</text>
</comment>
<dbReference type="GO" id="GO:0003777">
    <property type="term" value="F:microtubule motor activity"/>
    <property type="evidence" value="ECO:0007669"/>
    <property type="project" value="InterPro"/>
</dbReference>
<dbReference type="InterPro" id="IPR036961">
    <property type="entry name" value="Kinesin_motor_dom_sf"/>
</dbReference>
<feature type="region of interest" description="Disordered" evidence="2">
    <location>
        <begin position="162"/>
        <end position="193"/>
    </location>
</feature>
<feature type="region of interest" description="Disordered" evidence="2">
    <location>
        <begin position="377"/>
        <end position="418"/>
    </location>
</feature>
<dbReference type="PRINTS" id="PR00380">
    <property type="entry name" value="KINESINHEAVY"/>
</dbReference>
<dbReference type="InterPro" id="IPR027640">
    <property type="entry name" value="Kinesin-like_fam"/>
</dbReference>
<name>A0A9W7B803_9STRA</name>
<dbReference type="GO" id="GO:0007018">
    <property type="term" value="P:microtubule-based movement"/>
    <property type="evidence" value="ECO:0007669"/>
    <property type="project" value="InterPro"/>
</dbReference>
<accession>A0A9W7B803</accession>
<protein>
    <recommendedName>
        <fullName evidence="3">Kinesin motor domain-containing protein</fullName>
    </recommendedName>
</protein>
<dbReference type="GO" id="GO:0016887">
    <property type="term" value="F:ATP hydrolysis activity"/>
    <property type="evidence" value="ECO:0007669"/>
    <property type="project" value="TreeGrafter"/>
</dbReference>
<comment type="similarity">
    <text evidence="1">Belongs to the TRAFAC class myosin-kinesin ATPase superfamily. Kinesin family.</text>
</comment>
<evidence type="ECO:0000256" key="2">
    <source>
        <dbReference type="SAM" id="MobiDB-lite"/>
    </source>
</evidence>
<feature type="binding site" evidence="1">
    <location>
        <begin position="107"/>
        <end position="114"/>
    </location>
    <ligand>
        <name>ATP</name>
        <dbReference type="ChEBI" id="CHEBI:30616"/>
    </ligand>
</feature>
<dbReference type="Gene3D" id="3.40.850.10">
    <property type="entry name" value="Kinesin motor domain"/>
    <property type="match status" value="1"/>
</dbReference>
<dbReference type="EMBL" id="BRXY01000309">
    <property type="protein sequence ID" value="GMH85916.1"/>
    <property type="molecule type" value="Genomic_DNA"/>
</dbReference>
<feature type="region of interest" description="Disordered" evidence="2">
    <location>
        <begin position="635"/>
        <end position="685"/>
    </location>
</feature>
<dbReference type="InterPro" id="IPR027417">
    <property type="entry name" value="P-loop_NTPase"/>
</dbReference>
<feature type="region of interest" description="Disordered" evidence="2">
    <location>
        <begin position="482"/>
        <end position="517"/>
    </location>
</feature>
<dbReference type="Proteomes" id="UP001165085">
    <property type="component" value="Unassembled WGS sequence"/>
</dbReference>
<evidence type="ECO:0000259" key="3">
    <source>
        <dbReference type="PROSITE" id="PS50067"/>
    </source>
</evidence>
<feature type="compositionally biased region" description="Basic and acidic residues" evidence="2">
    <location>
        <begin position="656"/>
        <end position="678"/>
    </location>
</feature>
<dbReference type="GO" id="GO:0005871">
    <property type="term" value="C:kinesin complex"/>
    <property type="evidence" value="ECO:0007669"/>
    <property type="project" value="TreeGrafter"/>
</dbReference>
<dbReference type="PANTHER" id="PTHR24115:SF1004">
    <property type="entry name" value="KINESIN-LIKE PROTEIN KIF15"/>
    <property type="match status" value="1"/>
</dbReference>
<keyword evidence="1" id="KW-0505">Motor protein</keyword>
<feature type="compositionally biased region" description="Basic and acidic residues" evidence="2">
    <location>
        <begin position="482"/>
        <end position="494"/>
    </location>
</feature>
<dbReference type="InterPro" id="IPR001752">
    <property type="entry name" value="Kinesin_motor_dom"/>
</dbReference>
<feature type="domain" description="Kinesin motor" evidence="3">
    <location>
        <begin position="7"/>
        <end position="364"/>
    </location>
</feature>
<evidence type="ECO:0000313" key="5">
    <source>
        <dbReference type="Proteomes" id="UP001165085"/>
    </source>
</evidence>
<dbReference type="OrthoDB" id="206769at2759"/>
<feature type="compositionally biased region" description="Acidic residues" evidence="2">
    <location>
        <begin position="495"/>
        <end position="508"/>
    </location>
</feature>
<proteinExistence type="inferred from homology"/>
<keyword evidence="1" id="KW-0547">Nucleotide-binding</keyword>
<keyword evidence="1" id="KW-0067">ATP-binding</keyword>
<dbReference type="AlphaFoldDB" id="A0A9W7B803"/>
<feature type="compositionally biased region" description="Low complexity" evidence="2">
    <location>
        <begin position="169"/>
        <end position="180"/>
    </location>
</feature>